<dbReference type="Pfam" id="PF06738">
    <property type="entry name" value="ThrE"/>
    <property type="match status" value="1"/>
</dbReference>
<dbReference type="InterPro" id="IPR010619">
    <property type="entry name" value="ThrE-like_N"/>
</dbReference>
<feature type="transmembrane region" description="Helical" evidence="7">
    <location>
        <begin position="122"/>
        <end position="141"/>
    </location>
</feature>
<evidence type="ECO:0000313" key="10">
    <source>
        <dbReference type="Proteomes" id="UP000242084"/>
    </source>
</evidence>
<sequence length="255" mass="27763">MEEIQDFTIIDENKIIDVVMTAGRILLESGAETYRVEDTMTRIATSYGLEHTHSFVTSTAIIFSLNDRTNTRLIRIDERTTDLEKISLTNQISRKITNNELTIDEAKSELIHLHHASLQFPFWLKVLAAAIASACFLPMFGGKQAEVIPSFIAGGTGYLTMSFVHNTIRIKFFSEFISSLIIATIATISVNFFIGVNLSLITIASVMPLVPGVLITNAIRDLMAGQLLAGISKGVEAALTAFAIGAGVAIVLLLS</sequence>
<proteinExistence type="inferred from homology"/>
<evidence type="ECO:0000313" key="9">
    <source>
        <dbReference type="EMBL" id="SNV75909.1"/>
    </source>
</evidence>
<protein>
    <submittedName>
        <fullName evidence="9">Integral membrane protein</fullName>
    </submittedName>
</protein>
<keyword evidence="3 7" id="KW-0812">Transmembrane</keyword>
<comment type="similarity">
    <text evidence="6">Belongs to the ThrE exporter (TC 2.A.79) family.</text>
</comment>
<feature type="transmembrane region" description="Helical" evidence="7">
    <location>
        <begin position="231"/>
        <end position="254"/>
    </location>
</feature>
<feature type="transmembrane region" description="Helical" evidence="7">
    <location>
        <begin position="147"/>
        <end position="164"/>
    </location>
</feature>
<keyword evidence="5 7" id="KW-0472">Membrane</keyword>
<evidence type="ECO:0000256" key="7">
    <source>
        <dbReference type="SAM" id="Phobius"/>
    </source>
</evidence>
<gene>
    <name evidence="9" type="primary">yjjP_1</name>
    <name evidence="9" type="ORF">SAMEA4384403_02071</name>
</gene>
<keyword evidence="4 7" id="KW-1133">Transmembrane helix</keyword>
<dbReference type="GO" id="GO:0015744">
    <property type="term" value="P:succinate transport"/>
    <property type="evidence" value="ECO:0007669"/>
    <property type="project" value="TreeGrafter"/>
</dbReference>
<name>A0A239ZY45_9STAP</name>
<organism evidence="9 10">
    <name type="scientific">Mammaliicoccus stepanovicii</name>
    <dbReference type="NCBI Taxonomy" id="643214"/>
    <lineage>
        <taxon>Bacteria</taxon>
        <taxon>Bacillati</taxon>
        <taxon>Bacillota</taxon>
        <taxon>Bacilli</taxon>
        <taxon>Bacillales</taxon>
        <taxon>Staphylococcaceae</taxon>
        <taxon>Mammaliicoccus</taxon>
    </lineage>
</organism>
<dbReference type="KEGG" id="sste:SAMEA4384403_2071"/>
<dbReference type="PANTHER" id="PTHR34390">
    <property type="entry name" value="UPF0442 PROTEIN YJJB-RELATED"/>
    <property type="match status" value="1"/>
</dbReference>
<feature type="transmembrane region" description="Helical" evidence="7">
    <location>
        <begin position="200"/>
        <end position="219"/>
    </location>
</feature>
<dbReference type="GO" id="GO:0022857">
    <property type="term" value="F:transmembrane transporter activity"/>
    <property type="evidence" value="ECO:0007669"/>
    <property type="project" value="InterPro"/>
</dbReference>
<evidence type="ECO:0000256" key="4">
    <source>
        <dbReference type="ARBA" id="ARBA00022989"/>
    </source>
</evidence>
<evidence type="ECO:0000256" key="1">
    <source>
        <dbReference type="ARBA" id="ARBA00004651"/>
    </source>
</evidence>
<feature type="domain" description="Threonine/serine exporter-like N-terminal" evidence="8">
    <location>
        <begin position="17"/>
        <end position="254"/>
    </location>
</feature>
<keyword evidence="10" id="KW-1185">Reference proteome</keyword>
<dbReference type="Proteomes" id="UP000242084">
    <property type="component" value="Chromosome 1"/>
</dbReference>
<evidence type="ECO:0000256" key="6">
    <source>
        <dbReference type="ARBA" id="ARBA00034125"/>
    </source>
</evidence>
<reference evidence="9 10" key="1">
    <citation type="submission" date="2017-06" db="EMBL/GenBank/DDBJ databases">
        <authorList>
            <consortium name="Pathogen Informatics"/>
        </authorList>
    </citation>
    <scope>NUCLEOTIDE SEQUENCE [LARGE SCALE GENOMIC DNA]</scope>
    <source>
        <strain evidence="9 10">NCTC13839</strain>
    </source>
</reference>
<evidence type="ECO:0000256" key="5">
    <source>
        <dbReference type="ARBA" id="ARBA00023136"/>
    </source>
</evidence>
<feature type="transmembrane region" description="Helical" evidence="7">
    <location>
        <begin position="176"/>
        <end position="194"/>
    </location>
</feature>
<accession>A0A239ZY45</accession>
<comment type="subcellular location">
    <subcellularLocation>
        <location evidence="1">Cell membrane</location>
        <topology evidence="1">Multi-pass membrane protein</topology>
    </subcellularLocation>
</comment>
<dbReference type="OrthoDB" id="9813917at2"/>
<evidence type="ECO:0000259" key="8">
    <source>
        <dbReference type="Pfam" id="PF06738"/>
    </source>
</evidence>
<dbReference type="AlphaFoldDB" id="A0A239ZY45"/>
<dbReference type="InterPro" id="IPR050539">
    <property type="entry name" value="ThrE_Dicarb/AminoAcid_Exp"/>
</dbReference>
<evidence type="ECO:0000256" key="3">
    <source>
        <dbReference type="ARBA" id="ARBA00022692"/>
    </source>
</evidence>
<dbReference type="RefSeq" id="WP_095089243.1">
    <property type="nucleotide sequence ID" value="NZ_BMDM01000001.1"/>
</dbReference>
<dbReference type="PANTHER" id="PTHR34390:SF2">
    <property type="entry name" value="SUCCINATE TRANSPORTER SUBUNIT YJJP-RELATED"/>
    <property type="match status" value="1"/>
</dbReference>
<evidence type="ECO:0000256" key="2">
    <source>
        <dbReference type="ARBA" id="ARBA00022475"/>
    </source>
</evidence>
<dbReference type="GO" id="GO:0005886">
    <property type="term" value="C:plasma membrane"/>
    <property type="evidence" value="ECO:0007669"/>
    <property type="project" value="UniProtKB-SubCell"/>
</dbReference>
<keyword evidence="2" id="KW-1003">Cell membrane</keyword>
<dbReference type="EMBL" id="LT906462">
    <property type="protein sequence ID" value="SNV75909.1"/>
    <property type="molecule type" value="Genomic_DNA"/>
</dbReference>